<dbReference type="InterPro" id="IPR006748">
    <property type="entry name" value="NH2Glyco/OHUrea_AB-resist_kin"/>
</dbReference>
<dbReference type="GO" id="GO:0016773">
    <property type="term" value="F:phosphotransferase activity, alcohol group as acceptor"/>
    <property type="evidence" value="ECO:0007669"/>
    <property type="project" value="InterPro"/>
</dbReference>
<dbReference type="InterPro" id="IPR011009">
    <property type="entry name" value="Kinase-like_dom_sf"/>
</dbReference>
<accession>A0A3D9UMQ0</accession>
<dbReference type="Pfam" id="PF04655">
    <property type="entry name" value="APH_6_hur"/>
    <property type="match status" value="1"/>
</dbReference>
<evidence type="ECO:0000313" key="2">
    <source>
        <dbReference type="Proteomes" id="UP000256253"/>
    </source>
</evidence>
<organism evidence="1 2">
    <name type="scientific">Calidifontibacter indicus</name>
    <dbReference type="NCBI Taxonomy" id="419650"/>
    <lineage>
        <taxon>Bacteria</taxon>
        <taxon>Bacillati</taxon>
        <taxon>Actinomycetota</taxon>
        <taxon>Actinomycetes</taxon>
        <taxon>Micrococcales</taxon>
        <taxon>Dermacoccaceae</taxon>
        <taxon>Calidifontibacter</taxon>
    </lineage>
</organism>
<dbReference type="AlphaFoldDB" id="A0A3D9UMQ0"/>
<name>A0A3D9UMQ0_9MICO</name>
<keyword evidence="1" id="KW-0808">Transferase</keyword>
<dbReference type="RefSeq" id="WP_115922676.1">
    <property type="nucleotide sequence ID" value="NZ_QTUA01000001.1"/>
</dbReference>
<reference evidence="1 2" key="1">
    <citation type="submission" date="2018-08" db="EMBL/GenBank/DDBJ databases">
        <title>Sequencing the genomes of 1000 actinobacteria strains.</title>
        <authorList>
            <person name="Klenk H.-P."/>
        </authorList>
    </citation>
    <scope>NUCLEOTIDE SEQUENCE [LARGE SCALE GENOMIC DNA]</scope>
    <source>
        <strain evidence="1 2">DSM 22967</strain>
    </source>
</reference>
<evidence type="ECO:0000313" key="1">
    <source>
        <dbReference type="EMBL" id="REF30732.1"/>
    </source>
</evidence>
<keyword evidence="2" id="KW-1185">Reference proteome</keyword>
<dbReference type="OrthoDB" id="3638028at2"/>
<dbReference type="EMBL" id="QTUA01000001">
    <property type="protein sequence ID" value="REF30732.1"/>
    <property type="molecule type" value="Genomic_DNA"/>
</dbReference>
<dbReference type="Proteomes" id="UP000256253">
    <property type="component" value="Unassembled WGS sequence"/>
</dbReference>
<proteinExistence type="predicted"/>
<gene>
    <name evidence="1" type="ORF">DFJ65_1748</name>
</gene>
<keyword evidence="1" id="KW-0418">Kinase</keyword>
<protein>
    <submittedName>
        <fullName evidence="1">Streptomycin 6-kinase</fullName>
    </submittedName>
</protein>
<dbReference type="GO" id="GO:0016301">
    <property type="term" value="F:kinase activity"/>
    <property type="evidence" value="ECO:0007669"/>
    <property type="project" value="UniProtKB-KW"/>
</dbReference>
<dbReference type="SUPFAM" id="SSF56112">
    <property type="entry name" value="Protein kinase-like (PK-like)"/>
    <property type="match status" value="1"/>
</dbReference>
<dbReference type="GO" id="GO:0019748">
    <property type="term" value="P:secondary metabolic process"/>
    <property type="evidence" value="ECO:0007669"/>
    <property type="project" value="InterPro"/>
</dbReference>
<sequence length="298" mass="32791">MIAAIEVPAPFAERIAGRAPEPTVSGDDWLRRLPALAADVLDDWHLRVTGDPMYGECALVLPVTGPDGDAVLKLTWPHAEAATEHLALRAWDGIGAVRLLRADPRRWALLLERLENRDLTTVSVLEGCEVIGGLMARLDRAALPQLDRLSDLAPRWADLCRNGSPNVPRRFTEQAAALLGHLAGDDLDRSLVHQDLHFTNVLAADREPWLAIDPKALAGEWEFAVAPVLWNLPELTRAAHNPRTHLRLRLGLVCESAGLDEDRAAAWTFVRVVVNALWGADSPEWVTRMVTVAKAMTD</sequence>
<comment type="caution">
    <text evidence="1">The sequence shown here is derived from an EMBL/GenBank/DDBJ whole genome shotgun (WGS) entry which is preliminary data.</text>
</comment>